<dbReference type="Gene3D" id="3.30.70.270">
    <property type="match status" value="1"/>
</dbReference>
<feature type="domain" description="EAL" evidence="1">
    <location>
        <begin position="555"/>
        <end position="805"/>
    </location>
</feature>
<dbReference type="InterPro" id="IPR035919">
    <property type="entry name" value="EAL_sf"/>
</dbReference>
<dbReference type="InterPro" id="IPR035965">
    <property type="entry name" value="PAS-like_dom_sf"/>
</dbReference>
<dbReference type="InterPro" id="IPR001633">
    <property type="entry name" value="EAL_dom"/>
</dbReference>
<dbReference type="SMART" id="SM00052">
    <property type="entry name" value="EAL"/>
    <property type="match status" value="1"/>
</dbReference>
<dbReference type="Pfam" id="PF00563">
    <property type="entry name" value="EAL"/>
    <property type="match status" value="1"/>
</dbReference>
<dbReference type="STRING" id="270351.Maq22A_c19170"/>
<dbReference type="PANTHER" id="PTHR44757:SF2">
    <property type="entry name" value="BIOFILM ARCHITECTURE MAINTENANCE PROTEIN MBAA"/>
    <property type="match status" value="1"/>
</dbReference>
<dbReference type="SUPFAM" id="SSF55073">
    <property type="entry name" value="Nucleotide cyclase"/>
    <property type="match status" value="1"/>
</dbReference>
<dbReference type="KEGG" id="maqu:Maq22A_c19170"/>
<proteinExistence type="predicted"/>
<accession>A0A0C6F2R6</accession>
<protein>
    <submittedName>
        <fullName evidence="3">Diguanylate cyclase</fullName>
    </submittedName>
</protein>
<sequence length="813" mass="88438">MLPEDLDIIAADWSWQTDAALRLTAVRGRYAALTGLPDPLGRPWPGLDGDGLDGSGHSAVLSGRRPFRDVVLPHRHSDGRIRWFRFGGAPVTDPDGSVAGWRGICAEVPSAEAGTVPCLEDRVRRCETVLEGLPVGISVFDPDLRLILVNGRLRDLFGLPEELLRLGTPLERMIRTSAAAGNYPGLGPDEAWAFVSERIAQRVRLQRERHLPNGVLLKTTITPLPDGGTMVIHEDATDRARADRRLAEQNRWLDHALTHMSHGLVLFDADHRITVVNRQFLDLYGLSPETVHPGISAEELIHRRTEAGNFPGLRPEEAWEQVRERLATRTRYRLDQTLLDGRVIAVTYAPTPEGGFVTVHEDVTAAKRAEAQIVHMARHDALTGLPNRALLHEGLAEALAAGGGVAEGRGLAVLCLDLDRFKTVNDTLGHAVGDKLLRLVTARLAAEVRDEAGDGPAILARLGGDEFALVLRPASRFRAGRLAGRLIAAVERDYDIDGARVSVGLSIGIALAPADGQDPEGLLRAADMALYRAKGEGRGTHRFFEPAMDVEVQARRSVELDLRTALAERQFALAFQPFLDLSDNRIAGFEALVRWHHPVRGVVSPAAFVPIAEETGMIVPLGEWVLRQACREAARWPTGIRVSVNLSPVQFRSGDIDATVIAALRDAGLDPHRLELEITEGVLLQDNASTLAILHRLKGLGVRIAMDDFGTGYSSLGYLRAFPFDKIKIDRAFVADLSLRPDALAIVRAVTTLADSMGMTTTAEGVETEEQLAHLRGAGCTEVQGYLISRPVPAEAVAPMLGSDVACGWPRRA</sequence>
<reference evidence="4" key="2">
    <citation type="submission" date="2015-01" db="EMBL/GenBank/DDBJ databases">
        <title>Complete genome sequence of Methylobacterium aquaticum strain 22A.</title>
        <authorList>
            <person name="Tani A."/>
            <person name="Ogura Y."/>
            <person name="Hayashi T."/>
        </authorList>
    </citation>
    <scope>NUCLEOTIDE SEQUENCE [LARGE SCALE GENOMIC DNA]</scope>
    <source>
        <strain evidence="4">MA-22A</strain>
    </source>
</reference>
<dbReference type="NCBIfam" id="TIGR00254">
    <property type="entry name" value="GGDEF"/>
    <property type="match status" value="1"/>
</dbReference>
<evidence type="ECO:0000259" key="2">
    <source>
        <dbReference type="PROSITE" id="PS50887"/>
    </source>
</evidence>
<dbReference type="Gene3D" id="3.30.450.20">
    <property type="entry name" value="PAS domain"/>
    <property type="match status" value="3"/>
</dbReference>
<dbReference type="Pfam" id="PF12860">
    <property type="entry name" value="PAS_7"/>
    <property type="match status" value="2"/>
</dbReference>
<evidence type="ECO:0000313" key="3">
    <source>
        <dbReference type="EMBL" id="BAQ46911.1"/>
    </source>
</evidence>
<dbReference type="CDD" id="cd01949">
    <property type="entry name" value="GGDEF"/>
    <property type="match status" value="1"/>
</dbReference>
<gene>
    <name evidence="3" type="ORF">Maq22A_c19170</name>
</gene>
<dbReference type="InterPro" id="IPR052155">
    <property type="entry name" value="Biofilm_reg_signaling"/>
</dbReference>
<dbReference type="SUPFAM" id="SSF141868">
    <property type="entry name" value="EAL domain-like"/>
    <property type="match status" value="1"/>
</dbReference>
<dbReference type="Pfam" id="PF00990">
    <property type="entry name" value="GGDEF"/>
    <property type="match status" value="1"/>
</dbReference>
<dbReference type="PROSITE" id="PS50883">
    <property type="entry name" value="EAL"/>
    <property type="match status" value="1"/>
</dbReference>
<dbReference type="CDD" id="cd01948">
    <property type="entry name" value="EAL"/>
    <property type="match status" value="1"/>
</dbReference>
<dbReference type="InterPro" id="IPR000160">
    <property type="entry name" value="GGDEF_dom"/>
</dbReference>
<dbReference type="Gene3D" id="3.20.20.450">
    <property type="entry name" value="EAL domain"/>
    <property type="match status" value="1"/>
</dbReference>
<organism evidence="3 4">
    <name type="scientific">Methylobacterium aquaticum</name>
    <dbReference type="NCBI Taxonomy" id="270351"/>
    <lineage>
        <taxon>Bacteria</taxon>
        <taxon>Pseudomonadati</taxon>
        <taxon>Pseudomonadota</taxon>
        <taxon>Alphaproteobacteria</taxon>
        <taxon>Hyphomicrobiales</taxon>
        <taxon>Methylobacteriaceae</taxon>
        <taxon>Methylobacterium</taxon>
    </lineage>
</organism>
<dbReference type="EMBL" id="AP014704">
    <property type="protein sequence ID" value="BAQ46911.1"/>
    <property type="molecule type" value="Genomic_DNA"/>
</dbReference>
<dbReference type="InterPro" id="IPR000014">
    <property type="entry name" value="PAS"/>
</dbReference>
<dbReference type="SMART" id="SM00267">
    <property type="entry name" value="GGDEF"/>
    <property type="match status" value="1"/>
</dbReference>
<dbReference type="InterPro" id="IPR043128">
    <property type="entry name" value="Rev_trsase/Diguanyl_cyclase"/>
</dbReference>
<dbReference type="RefSeq" id="WP_060847947.1">
    <property type="nucleotide sequence ID" value="NZ_AP014704.1"/>
</dbReference>
<dbReference type="SUPFAM" id="SSF55785">
    <property type="entry name" value="PYP-like sensor domain (PAS domain)"/>
    <property type="match status" value="3"/>
</dbReference>
<dbReference type="PROSITE" id="PS50887">
    <property type="entry name" value="GGDEF"/>
    <property type="match status" value="1"/>
</dbReference>
<dbReference type="OrthoDB" id="9814202at2"/>
<dbReference type="PANTHER" id="PTHR44757">
    <property type="entry name" value="DIGUANYLATE CYCLASE DGCP"/>
    <property type="match status" value="1"/>
</dbReference>
<dbReference type="AlphaFoldDB" id="A0A0C6F2R6"/>
<reference evidence="3 4" key="1">
    <citation type="journal article" date="2015" name="Genome Announc.">
        <title>Complete Genome Sequence of Methylobacterium aquaticum Strain 22A, Isolated from Racomitrium japonicum Moss.</title>
        <authorList>
            <person name="Tani A."/>
            <person name="Ogura Y."/>
            <person name="Hayashi T."/>
            <person name="Kimbara K."/>
        </authorList>
    </citation>
    <scope>NUCLEOTIDE SEQUENCE [LARGE SCALE GENOMIC DNA]</scope>
    <source>
        <strain evidence="3 4">MA-22A</strain>
    </source>
</reference>
<dbReference type="PATRIC" id="fig|270351.10.peg.3704"/>
<evidence type="ECO:0000313" key="4">
    <source>
        <dbReference type="Proteomes" id="UP000061432"/>
    </source>
</evidence>
<name>A0A0C6F2R6_9HYPH</name>
<evidence type="ECO:0000259" key="1">
    <source>
        <dbReference type="PROSITE" id="PS50883"/>
    </source>
</evidence>
<dbReference type="Proteomes" id="UP000061432">
    <property type="component" value="Chromosome"/>
</dbReference>
<dbReference type="SMART" id="SM00091">
    <property type="entry name" value="PAS"/>
    <property type="match status" value="2"/>
</dbReference>
<dbReference type="InterPro" id="IPR029787">
    <property type="entry name" value="Nucleotide_cyclase"/>
</dbReference>
<feature type="domain" description="GGDEF" evidence="2">
    <location>
        <begin position="409"/>
        <end position="546"/>
    </location>
</feature>
<dbReference type="CDD" id="cd00130">
    <property type="entry name" value="PAS"/>
    <property type="match status" value="1"/>
</dbReference>